<keyword evidence="3" id="KW-1185">Reference proteome</keyword>
<organism evidence="2 3">
    <name type="scientific">Amycolatopsis taiwanensis</name>
    <dbReference type="NCBI Taxonomy" id="342230"/>
    <lineage>
        <taxon>Bacteria</taxon>
        <taxon>Bacillati</taxon>
        <taxon>Actinomycetota</taxon>
        <taxon>Actinomycetes</taxon>
        <taxon>Pseudonocardiales</taxon>
        <taxon>Pseudonocardiaceae</taxon>
        <taxon>Amycolatopsis</taxon>
    </lineage>
</organism>
<accession>A0A9W6QVS9</accession>
<feature type="domain" description="TfoX N-terminal" evidence="1">
    <location>
        <begin position="22"/>
        <end position="54"/>
    </location>
</feature>
<dbReference type="InterPro" id="IPR007076">
    <property type="entry name" value="TfoX_N"/>
</dbReference>
<dbReference type="SUPFAM" id="SSF159894">
    <property type="entry name" value="YgaC/TfoX-N like"/>
    <property type="match status" value="1"/>
</dbReference>
<reference evidence="2" key="1">
    <citation type="submission" date="2023-03" db="EMBL/GenBank/DDBJ databases">
        <title>Amycolatopsis taiwanensis NBRC 103393.</title>
        <authorList>
            <person name="Ichikawa N."/>
            <person name="Sato H."/>
            <person name="Tonouchi N."/>
        </authorList>
    </citation>
    <scope>NUCLEOTIDE SEQUENCE</scope>
    <source>
        <strain evidence="2">NBRC 103393</strain>
    </source>
</reference>
<evidence type="ECO:0000259" key="1">
    <source>
        <dbReference type="Pfam" id="PF04993"/>
    </source>
</evidence>
<evidence type="ECO:0000313" key="3">
    <source>
        <dbReference type="Proteomes" id="UP001165136"/>
    </source>
</evidence>
<gene>
    <name evidence="2" type="ORF">Atai01_15650</name>
</gene>
<dbReference type="EMBL" id="BSTI01000003">
    <property type="protein sequence ID" value="GLY64946.1"/>
    <property type="molecule type" value="Genomic_DNA"/>
</dbReference>
<dbReference type="Gene3D" id="3.30.1460.30">
    <property type="entry name" value="YgaC/TfoX-N like chaperone"/>
    <property type="match status" value="1"/>
</dbReference>
<protein>
    <recommendedName>
        <fullName evidence="1">TfoX N-terminal domain-containing protein</fullName>
    </recommendedName>
</protein>
<proteinExistence type="predicted"/>
<dbReference type="Proteomes" id="UP001165136">
    <property type="component" value="Unassembled WGS sequence"/>
</dbReference>
<name>A0A9W6QVS9_9PSEU</name>
<comment type="caution">
    <text evidence="2">The sequence shown here is derived from an EMBL/GenBank/DDBJ whole genome shotgun (WGS) entry which is preliminary data.</text>
</comment>
<dbReference type="AlphaFoldDB" id="A0A9W6QVS9"/>
<sequence length="73" mass="7971">MDEATRVAAEDFLDVLLPLDARMKPMFGGYCVYVQNKVVALVCDGDVFIKRSKMDAALQDWTSLGVAYPGAAL</sequence>
<evidence type="ECO:0000313" key="2">
    <source>
        <dbReference type="EMBL" id="GLY64946.1"/>
    </source>
</evidence>
<dbReference type="Pfam" id="PF04993">
    <property type="entry name" value="TfoX_N"/>
    <property type="match status" value="1"/>
</dbReference>
<dbReference type="RefSeq" id="WP_285486364.1">
    <property type="nucleotide sequence ID" value="NZ_BSTI01000003.1"/>
</dbReference>